<proteinExistence type="predicted"/>
<dbReference type="EMBL" id="JBEJUE010000047">
    <property type="protein sequence ID" value="MER0428991.1"/>
    <property type="molecule type" value="Genomic_DNA"/>
</dbReference>
<sequence length="225" mass="24656">MSGDGAVIARPKEQFHWQGLHVPFIAPWSAEQHLPSTIVRRTGVGGSGIGYADELSHVDRRHSVLWARQAVARGSGTPFLAGVHPLRQRQAMSHMLCQVCGQSTFDSAFRRWGERHLFLARAPKSKPLGEGEVTTTPPICLPCARESVGACPHLRKGWTAVLVERAQPWGVAGLGYDEKTLKPLPLPETGLHTVPIDHPRERWTLAMRDVVTLHGVTPVDLGTVT</sequence>
<organism evidence="1 2">
    <name type="scientific">Streptomyces microflavus</name>
    <name type="common">Streptomyces lipmanii</name>
    <dbReference type="NCBI Taxonomy" id="1919"/>
    <lineage>
        <taxon>Bacteria</taxon>
        <taxon>Bacillati</taxon>
        <taxon>Actinomycetota</taxon>
        <taxon>Actinomycetes</taxon>
        <taxon>Kitasatosporales</taxon>
        <taxon>Streptomycetaceae</taxon>
        <taxon>Streptomyces</taxon>
    </lineage>
</organism>
<gene>
    <name evidence="1" type="ORF">ABR748_33025</name>
</gene>
<keyword evidence="2" id="KW-1185">Reference proteome</keyword>
<reference evidence="1 2" key="1">
    <citation type="submission" date="2024-01" db="EMBL/GenBank/DDBJ databases">
        <title>Metagenomic exploration of the rhizosphere soil microbial community and their significance in facilitating the development of wild simulated ginseng.</title>
        <authorList>
            <person name="Huang J."/>
        </authorList>
    </citation>
    <scope>NUCLEOTIDE SEQUENCE [LARGE SCALE GENOMIC DNA]</scope>
    <source>
        <strain evidence="1 2">WY141</strain>
    </source>
</reference>
<dbReference type="Proteomes" id="UP001456562">
    <property type="component" value="Unassembled WGS sequence"/>
</dbReference>
<name>A0ABV1QCV0_STRMI</name>
<accession>A0ABV1QCV0</accession>
<evidence type="ECO:0000313" key="2">
    <source>
        <dbReference type="Proteomes" id="UP001456562"/>
    </source>
</evidence>
<comment type="caution">
    <text evidence="1">The sequence shown here is derived from an EMBL/GenBank/DDBJ whole genome shotgun (WGS) entry which is preliminary data.</text>
</comment>
<protein>
    <submittedName>
        <fullName evidence="1">Uncharacterized protein</fullName>
    </submittedName>
</protein>
<dbReference type="RefSeq" id="WP_350241014.1">
    <property type="nucleotide sequence ID" value="NZ_JBEJUE010000047.1"/>
</dbReference>
<evidence type="ECO:0000313" key="1">
    <source>
        <dbReference type="EMBL" id="MER0428991.1"/>
    </source>
</evidence>